<proteinExistence type="predicted"/>
<dbReference type="Proteomes" id="UP000183656">
    <property type="component" value="Unassembled WGS sequence"/>
</dbReference>
<feature type="domain" description="IPTL-CTERM protein sorting" evidence="3">
    <location>
        <begin position="1271"/>
        <end position="1296"/>
    </location>
</feature>
<dbReference type="Pfam" id="PF18203">
    <property type="entry name" value="IPTL-CTERM"/>
    <property type="match status" value="1"/>
</dbReference>
<evidence type="ECO:0000256" key="1">
    <source>
        <dbReference type="SAM" id="SignalP"/>
    </source>
</evidence>
<evidence type="ECO:0000259" key="3">
    <source>
        <dbReference type="Pfam" id="PF18203"/>
    </source>
</evidence>
<keyword evidence="6" id="KW-1185">Reference proteome</keyword>
<dbReference type="InterPro" id="IPR053784">
    <property type="entry name" value="Choice_anch_U_dom"/>
</dbReference>
<dbReference type="NCBIfam" id="TIGR04174">
    <property type="entry name" value="IPTL_CTERM"/>
    <property type="match status" value="1"/>
</dbReference>
<dbReference type="NCBIfam" id="NF041766">
    <property type="entry name" value="choice_anch_U"/>
    <property type="match status" value="1"/>
</dbReference>
<dbReference type="OrthoDB" id="8555302at2"/>
<dbReference type="EMBL" id="FPBX01000007">
    <property type="protein sequence ID" value="SFU53079.1"/>
    <property type="molecule type" value="Genomic_DNA"/>
</dbReference>
<evidence type="ECO:0000259" key="4">
    <source>
        <dbReference type="Pfam" id="PF18998"/>
    </source>
</evidence>
<feature type="signal peptide" evidence="1">
    <location>
        <begin position="1"/>
        <end position="19"/>
    </location>
</feature>
<feature type="domain" description="Lcl C-terminal" evidence="2">
    <location>
        <begin position="46"/>
        <end position="181"/>
    </location>
</feature>
<dbReference type="NCBIfam" id="NF041518">
    <property type="entry name" value="choice_anch_Q"/>
    <property type="match status" value="1"/>
</dbReference>
<organism evidence="5 6">
    <name type="scientific">Paenacidovorax caeni</name>
    <dbReference type="NCBI Taxonomy" id="343013"/>
    <lineage>
        <taxon>Bacteria</taxon>
        <taxon>Pseudomonadati</taxon>
        <taxon>Pseudomonadota</taxon>
        <taxon>Betaproteobacteria</taxon>
        <taxon>Burkholderiales</taxon>
        <taxon>Comamonadaceae</taxon>
        <taxon>Paenacidovorax</taxon>
    </lineage>
</organism>
<protein>
    <submittedName>
        <fullName evidence="5">IPTL-CTERM protein sorting domain-containing protein</fullName>
    </submittedName>
</protein>
<name>A0A1I7GXB6_9BURK</name>
<dbReference type="InterPro" id="IPR011050">
    <property type="entry name" value="Pectin_lyase_fold/virulence"/>
</dbReference>
<feature type="chain" id="PRO_5010307996" evidence="1">
    <location>
        <begin position="20"/>
        <end position="1302"/>
    </location>
</feature>
<dbReference type="InterPro" id="IPR044060">
    <property type="entry name" value="Bacterial_rp_domain"/>
</dbReference>
<dbReference type="STRING" id="343013.SAMN04489707_100781"/>
<evidence type="ECO:0000259" key="2">
    <source>
        <dbReference type="Pfam" id="PF07603"/>
    </source>
</evidence>
<evidence type="ECO:0000313" key="6">
    <source>
        <dbReference type="Proteomes" id="UP000183656"/>
    </source>
</evidence>
<dbReference type="InterPro" id="IPR011460">
    <property type="entry name" value="Lcl_C"/>
</dbReference>
<reference evidence="5 6" key="1">
    <citation type="submission" date="2016-10" db="EMBL/GenBank/DDBJ databases">
        <authorList>
            <person name="de Groot N.N."/>
        </authorList>
    </citation>
    <scope>NUCLEOTIDE SEQUENCE [LARGE SCALE GENOMIC DNA]</scope>
    <source>
        <strain evidence="5 6">R-24608</strain>
    </source>
</reference>
<dbReference type="Pfam" id="PF18998">
    <property type="entry name" value="Flg_new_2"/>
    <property type="match status" value="1"/>
</dbReference>
<dbReference type="InterPro" id="IPR059226">
    <property type="entry name" value="Choice_anch_Q_dom"/>
</dbReference>
<dbReference type="SUPFAM" id="SSF51126">
    <property type="entry name" value="Pectin lyase-like"/>
    <property type="match status" value="1"/>
</dbReference>
<keyword evidence="1" id="KW-0732">Signal</keyword>
<gene>
    <name evidence="5" type="ORF">SAMN04489707_100781</name>
</gene>
<sequence>MKNILALMALCTAPLLAQASNCTGDNADAEYILGEAESTASAMHWPTGLVWKRCVEGMTYSSGQCTGTPTSNKWPNWATSYLPKYFTDSGPYPHSAPSTQNLLASGAWRMAYENELISITQTCGNNPRVNRMVFPDTPSSYVWSGSPYANDSYYAWVVHFYYGYFGFDGGRNDGNHVRLVRGGQSFAGLSLSSTSGPAGQQTNFSPITLATSTGTGQAWGGARISGAGNPVFQVNGGAWVQQAIVTSGDQITVRLTAPASGANTATLTLRSGQTTGTSANAANGGNEATVMQETSASFTLTAVPATVDGACGSAHSVVTLTPPPDDGSLCSAGTYSNYSVSGAGWAWKCNSSNGGAQASCQAPKGYTVTPSASANGSISPATAQVVAMNTQASFTVTPQAGYSAAVGGTCGGSLVGSTYTTAAVVGDCTVQASFAPATYPITPNASPASGGTVACTPNPVTHGQDATCSATPATGYQFTGWTGACTGTGACQLSGVTGVPSVGATFGLASAPAACASTTVLHAAPDGSGDGSSWAQAAALQQALALANGDADLGRCYEIRLRQGVYKPGPAGRPERHFAIDRPLQIKGGYTGNAAQPDERVLHASNTVLSGDIGGDDEVNAQGITEVARFSPTDGSTPLPGNQHVGINSYHVVVIGGAVDDSNGNGVYTATEGDARFTLLEGLTLTAGGTSVDWGAIPEVDIKGSGLLCNGAGAGRQCSPALRQLRFSGNYGWAGGGLFNNGQRSGNSSPVLTGVTFSGNWVAQWGSALFNNADASGTSRPSVTNSTFSGNHAVLDGAAVYNDGTGARPTIAHSTFSGNAVTDTAMGSILYGDSSVTASIVWGNTGTSIGGCAATVVDSIVQGGCVGTGILDVDPLLGPLQDNGGATPTQLPASGSPAIDAVDCAAAPTTDQRGVARPQGSRCDLGAVEAVLRVDGTCGAAQGVAVRSAPGASLCAAGQTSAVLTGTADFTWQCTGLNGGATAQCSAPRQYLVTLDITGDGAATPATPQAVVYGQAAQFTLAPGAGQAVASASGCGGTLAGAVFTTAAVQADCTVDVRFAPPGQAGACGAAQGQASITPPMAELCSAGQPGDVQSVRGQYAWTCAGTQGGASATCTAPWALAGGTGARASLDLPMPGQNNGWSLSAVSVTAALPAPLPPGARSTFHPLQLLLSGGTAAQAQVIVHYSEPVPEGAVYLKYGPSPEGLNCTGDACRQAHWYALPGAEFSPDRMSVRLLLTDGGAGDSDGVLDGQITDPGMPALLAAPAPGNAQPIPTLGEWGALLLAALLGLVGLRRVHARAPA</sequence>
<dbReference type="InterPro" id="IPR026442">
    <property type="entry name" value="IPTL_CTERM"/>
</dbReference>
<dbReference type="Pfam" id="PF07603">
    <property type="entry name" value="Lcl_C"/>
    <property type="match status" value="1"/>
</dbReference>
<feature type="domain" description="Bacterial repeat" evidence="4">
    <location>
        <begin position="445"/>
        <end position="506"/>
    </location>
</feature>
<evidence type="ECO:0000313" key="5">
    <source>
        <dbReference type="EMBL" id="SFU53079.1"/>
    </source>
</evidence>
<dbReference type="RefSeq" id="WP_054254975.1">
    <property type="nucleotide sequence ID" value="NZ_CYIG01000003.1"/>
</dbReference>
<accession>A0A1I7GXB6</accession>